<feature type="non-terminal residue" evidence="4">
    <location>
        <position position="135"/>
    </location>
</feature>
<accession>X1QZV4</accession>
<reference evidence="4" key="1">
    <citation type="journal article" date="2014" name="Front. Microbiol.">
        <title>High frequency of phylogenetically diverse reductive dehalogenase-homologous genes in deep subseafloor sedimentary metagenomes.</title>
        <authorList>
            <person name="Kawai M."/>
            <person name="Futagami T."/>
            <person name="Toyoda A."/>
            <person name="Takaki Y."/>
            <person name="Nishi S."/>
            <person name="Hori S."/>
            <person name="Arai W."/>
            <person name="Tsubouchi T."/>
            <person name="Morono Y."/>
            <person name="Uchiyama I."/>
            <person name="Ito T."/>
            <person name="Fujiyama A."/>
            <person name="Inagaki F."/>
            <person name="Takami H."/>
        </authorList>
    </citation>
    <scope>NUCLEOTIDE SEQUENCE</scope>
    <source>
        <strain evidence="4">Expedition CK06-06</strain>
    </source>
</reference>
<evidence type="ECO:0000313" key="4">
    <source>
        <dbReference type="EMBL" id="GAI56385.1"/>
    </source>
</evidence>
<organism evidence="4">
    <name type="scientific">marine sediment metagenome</name>
    <dbReference type="NCBI Taxonomy" id="412755"/>
    <lineage>
        <taxon>unclassified sequences</taxon>
        <taxon>metagenomes</taxon>
        <taxon>ecological metagenomes</taxon>
    </lineage>
</organism>
<feature type="domain" description="Phospholipid/glycerol acyltransferase" evidence="3">
    <location>
        <begin position="1"/>
        <end position="84"/>
    </location>
</feature>
<dbReference type="CDD" id="cd07989">
    <property type="entry name" value="LPLAT_AGPAT-like"/>
    <property type="match status" value="1"/>
</dbReference>
<proteinExistence type="predicted"/>
<evidence type="ECO:0000256" key="2">
    <source>
        <dbReference type="ARBA" id="ARBA00023315"/>
    </source>
</evidence>
<gene>
    <name evidence="4" type="ORF">S06H3_63397</name>
</gene>
<comment type="caution">
    <text evidence="4">The sequence shown here is derived from an EMBL/GenBank/DDBJ whole genome shotgun (WGS) entry which is preliminary data.</text>
</comment>
<dbReference type="InterPro" id="IPR002123">
    <property type="entry name" value="Plipid/glycerol_acylTrfase"/>
</dbReference>
<keyword evidence="2" id="KW-0012">Acyltransferase</keyword>
<dbReference type="GO" id="GO:0006654">
    <property type="term" value="P:phosphatidic acid biosynthetic process"/>
    <property type="evidence" value="ECO:0007669"/>
    <property type="project" value="TreeGrafter"/>
</dbReference>
<evidence type="ECO:0000259" key="3">
    <source>
        <dbReference type="SMART" id="SM00563"/>
    </source>
</evidence>
<dbReference type="GO" id="GO:0003841">
    <property type="term" value="F:1-acylglycerol-3-phosphate O-acyltransferase activity"/>
    <property type="evidence" value="ECO:0007669"/>
    <property type="project" value="TreeGrafter"/>
</dbReference>
<dbReference type="PANTHER" id="PTHR10434:SF11">
    <property type="entry name" value="1-ACYL-SN-GLYCEROL-3-PHOSPHATE ACYLTRANSFERASE"/>
    <property type="match status" value="1"/>
</dbReference>
<feature type="non-terminal residue" evidence="4">
    <location>
        <position position="1"/>
    </location>
</feature>
<dbReference type="EMBL" id="BARV01042044">
    <property type="protein sequence ID" value="GAI56385.1"/>
    <property type="molecule type" value="Genomic_DNA"/>
</dbReference>
<dbReference type="AlphaFoldDB" id="X1QZV4"/>
<dbReference type="SUPFAM" id="SSF69593">
    <property type="entry name" value="Glycerol-3-phosphate (1)-acyltransferase"/>
    <property type="match status" value="1"/>
</dbReference>
<protein>
    <recommendedName>
        <fullName evidence="3">Phospholipid/glycerol acyltransferase domain-containing protein</fullName>
    </recommendedName>
</protein>
<dbReference type="SMART" id="SM00563">
    <property type="entry name" value="PlsC"/>
    <property type="match status" value="1"/>
</dbReference>
<dbReference type="Pfam" id="PF01553">
    <property type="entry name" value="Acyltransferase"/>
    <property type="match status" value="1"/>
</dbReference>
<sequence>DTLFTNRFFGWLLSSVNTIPVRQGEADLPAIRKVIAKLKEGYSVCLFPEGTRTSDGKITPFKPGLGLLCRRGRAAIVPVLIDGAFECWPRHKKIFSPGSKISVCYGKTLTPEQVEKMDDRQLADNLTQTLRRMQN</sequence>
<dbReference type="PANTHER" id="PTHR10434">
    <property type="entry name" value="1-ACYL-SN-GLYCEROL-3-PHOSPHATE ACYLTRANSFERASE"/>
    <property type="match status" value="1"/>
</dbReference>
<keyword evidence="1" id="KW-0808">Transferase</keyword>
<name>X1QZV4_9ZZZZ</name>
<evidence type="ECO:0000256" key="1">
    <source>
        <dbReference type="ARBA" id="ARBA00022679"/>
    </source>
</evidence>